<reference evidence="4" key="1">
    <citation type="submission" date="2019-05" db="EMBL/GenBank/DDBJ databases">
        <title>Complete genome sequencing of Dialister sp. strain 5BBH33.</title>
        <authorList>
            <person name="Sakamoto M."/>
            <person name="Murakami T."/>
            <person name="Mori H."/>
        </authorList>
    </citation>
    <scope>NUCLEOTIDE SEQUENCE [LARGE SCALE GENOMIC DNA]</scope>
    <source>
        <strain evidence="4">5BBH33</strain>
    </source>
</reference>
<feature type="transmembrane region" description="Helical" evidence="1">
    <location>
        <begin position="41"/>
        <end position="61"/>
    </location>
</feature>
<gene>
    <name evidence="3" type="ORF">Dia5BBH33_13600</name>
</gene>
<dbReference type="InterPro" id="IPR035919">
    <property type="entry name" value="EAL_sf"/>
</dbReference>
<sequence length="495" mass="55862">MIDFLRGSYDMDFYLAAIPVQVLFLVYYMRKRKLPLKDTMYFTNLMYFNLAAMIAGILSAAACAGWETTPVPVIYGLNVGYHLFVLLAAYNGFRYVMETLHAGDRINPKWMRLAAVPVLPMALVIFVSQFFGSMISVDPETGIHQGSLYPLFYGFLIFYLVLCLATALVFRTEDNEGQVEGILTAGAFIMAGILLEGYYWQELFLSFSFTMGIAVIYLTVRNPDLFLDHKTELMTREAFRMIMRQLLEKNDFEGFGFVIRDYDECRMAYGGAFVDGFLGYFGKYLRQEFSKQYLFYMGGGRFFIVSTLPMDLEAEVSKVHERFRKPWGRDGKIAYFDINCCILDDTLVFSSVDELKQCIGIAFETADSPKHEDVIIDKGYQERVKRQFHVRGLLEESLAGNSLEVFLQPLVEASSGRVEGAEALVRMKDKDGSIVGPAEFIDMASATGAVSILGEQVFAKVCEFIRDGGLEACGMKWVHVNVGQCSVCAVVWQNA</sequence>
<dbReference type="PROSITE" id="PS50883">
    <property type="entry name" value="EAL"/>
    <property type="match status" value="1"/>
</dbReference>
<dbReference type="EMBL" id="AP019697">
    <property type="protein sequence ID" value="BBK25425.1"/>
    <property type="molecule type" value="Genomic_DNA"/>
</dbReference>
<feature type="transmembrane region" description="Helical" evidence="1">
    <location>
        <begin position="113"/>
        <end position="131"/>
    </location>
</feature>
<keyword evidence="1" id="KW-1133">Transmembrane helix</keyword>
<name>A0A8D4UUV8_9FIRM</name>
<keyword evidence="1" id="KW-0812">Transmembrane</keyword>
<feature type="transmembrane region" description="Helical" evidence="1">
    <location>
        <begin position="151"/>
        <end position="170"/>
    </location>
</feature>
<feature type="domain" description="EAL" evidence="2">
    <location>
        <begin position="387"/>
        <end position="495"/>
    </location>
</feature>
<dbReference type="PANTHER" id="PTHR33121:SF71">
    <property type="entry name" value="OXYGEN SENSOR PROTEIN DOSP"/>
    <property type="match status" value="1"/>
</dbReference>
<feature type="transmembrane region" description="Helical" evidence="1">
    <location>
        <begin position="13"/>
        <end position="29"/>
    </location>
</feature>
<dbReference type="AlphaFoldDB" id="A0A8D4UUV8"/>
<dbReference type="Pfam" id="PF00563">
    <property type="entry name" value="EAL"/>
    <property type="match status" value="1"/>
</dbReference>
<feature type="transmembrane region" description="Helical" evidence="1">
    <location>
        <begin position="73"/>
        <end position="93"/>
    </location>
</feature>
<evidence type="ECO:0000313" key="4">
    <source>
        <dbReference type="Proteomes" id="UP000320585"/>
    </source>
</evidence>
<dbReference type="GO" id="GO:0071111">
    <property type="term" value="F:cyclic-guanylate-specific phosphodiesterase activity"/>
    <property type="evidence" value="ECO:0007669"/>
    <property type="project" value="InterPro"/>
</dbReference>
<dbReference type="SUPFAM" id="SSF141868">
    <property type="entry name" value="EAL domain-like"/>
    <property type="match status" value="1"/>
</dbReference>
<evidence type="ECO:0000256" key="1">
    <source>
        <dbReference type="SAM" id="Phobius"/>
    </source>
</evidence>
<keyword evidence="1" id="KW-0472">Membrane</keyword>
<dbReference type="Gene3D" id="3.20.20.450">
    <property type="entry name" value="EAL domain"/>
    <property type="match status" value="1"/>
</dbReference>
<evidence type="ECO:0000259" key="2">
    <source>
        <dbReference type="PROSITE" id="PS50883"/>
    </source>
</evidence>
<evidence type="ECO:0000313" key="3">
    <source>
        <dbReference type="EMBL" id="BBK25425.1"/>
    </source>
</evidence>
<dbReference type="Proteomes" id="UP000320585">
    <property type="component" value="Chromosome"/>
</dbReference>
<dbReference type="RefSeq" id="WP_162501772.1">
    <property type="nucleotide sequence ID" value="NZ_AP019697.1"/>
</dbReference>
<organism evidence="3 4">
    <name type="scientific">Dialister hominis</name>
    <dbReference type="NCBI Taxonomy" id="2582419"/>
    <lineage>
        <taxon>Bacteria</taxon>
        <taxon>Bacillati</taxon>
        <taxon>Bacillota</taxon>
        <taxon>Negativicutes</taxon>
        <taxon>Veillonellales</taxon>
        <taxon>Veillonellaceae</taxon>
        <taxon>Dialister</taxon>
    </lineage>
</organism>
<proteinExistence type="predicted"/>
<protein>
    <submittedName>
        <fullName evidence="3">GGDEF-domain containing protein</fullName>
    </submittedName>
</protein>
<dbReference type="InterPro" id="IPR001633">
    <property type="entry name" value="EAL_dom"/>
</dbReference>
<keyword evidence="4" id="KW-1185">Reference proteome</keyword>
<accession>A0A8D4UUV8</accession>
<feature type="transmembrane region" description="Helical" evidence="1">
    <location>
        <begin position="182"/>
        <end position="198"/>
    </location>
</feature>
<dbReference type="KEGG" id="dho:Dia5BBH33_13600"/>
<dbReference type="GeneID" id="92716589"/>
<dbReference type="InterPro" id="IPR050706">
    <property type="entry name" value="Cyclic-di-GMP_PDE-like"/>
</dbReference>
<dbReference type="PANTHER" id="PTHR33121">
    <property type="entry name" value="CYCLIC DI-GMP PHOSPHODIESTERASE PDEF"/>
    <property type="match status" value="1"/>
</dbReference>